<name>A0A428S364_9HYPO</name>
<dbReference type="InterPro" id="IPR000719">
    <property type="entry name" value="Prot_kinase_dom"/>
</dbReference>
<dbReference type="Gene3D" id="1.10.510.10">
    <property type="entry name" value="Transferase(Phosphotransferase) domain 1"/>
    <property type="match status" value="1"/>
</dbReference>
<dbReference type="SUPFAM" id="SSF56112">
    <property type="entry name" value="Protein kinase-like (PK-like)"/>
    <property type="match status" value="1"/>
</dbReference>
<reference evidence="2 3" key="1">
    <citation type="submission" date="2017-06" db="EMBL/GenBank/DDBJ databases">
        <title>Comparative genomic analysis of Ambrosia Fusariam Clade fungi.</title>
        <authorList>
            <person name="Stajich J.E."/>
            <person name="Carrillo J."/>
            <person name="Kijimoto T."/>
            <person name="Eskalen A."/>
            <person name="O'Donnell K."/>
            <person name="Kasson M."/>
        </authorList>
    </citation>
    <scope>NUCLEOTIDE SEQUENCE [LARGE SCALE GENOMIC DNA]</scope>
    <source>
        <strain evidence="2 3">NRRL62606</strain>
    </source>
</reference>
<dbReference type="PROSITE" id="PS50011">
    <property type="entry name" value="PROTEIN_KINASE_DOM"/>
    <property type="match status" value="1"/>
</dbReference>
<evidence type="ECO:0000313" key="3">
    <source>
        <dbReference type="Proteomes" id="UP000287972"/>
    </source>
</evidence>
<evidence type="ECO:0000259" key="1">
    <source>
        <dbReference type="PROSITE" id="PS50011"/>
    </source>
</evidence>
<keyword evidence="3" id="KW-1185">Reference proteome</keyword>
<evidence type="ECO:0000313" key="2">
    <source>
        <dbReference type="EMBL" id="RSL84279.1"/>
    </source>
</evidence>
<dbReference type="AlphaFoldDB" id="A0A428S364"/>
<sequence length="916" mass="104270">MSLVEPCLSRSPTRGPLKMAITDFFLWRVSTPTVSRQVLKCLVSSLEAARDGEDIRDKFQHVLVLRLVPFERRLLTSILELVTPDVRAAAMTPSVPLDVLATHMFFKWSWTSAVLRQIHVEFESDVLQNMHGGKQTAAFDMVKEMLRSRHTRVASDRRYYRTEQLVQDNQDFISQLGEINADHINVAPHAEDLVLWRMVALLLVRNLDLMREWKGFRTIVGLYSRSKSLQQGLGSQYELATESDDLLNPLLATTFAETLYQELGVHQAVFNSDPSAFPEVDGNPQLGELVRSAKSTLAVDLMTETVDVWDVWIFERLFRLHLSGTQHPPLNFPTEDFLVCQSVSTHWESVHVELKREGKEATVLFPKKKFDMEAQRPRYEFIQLDQFETIALEYEHRVHDMAISSPSSFLPLINWGDLHPVTPQQAQAAVDALGLPTSFFSEGELKIWLSSNRSRSSNLLYVNEDLYCRHIQEDYDYPGYFLNGGVLVRCRDLNKTPFAEEMKEFWTDWNDVAVTRDQDTSQFLLVETLPGIKARQLKRTSSDSGPIVYFDFKWRHRLELDTQRRDLKALLGEHFKPSYCDFLLYIDASELDLSNARFIGEGSFGRVHCVSWKKKPIEVSLDHVEEQVGQVAIKVSHARLNKDFESDAKFFAELATSYQALSGNGNLAGFVRLFGITKVLVDPDTGNMYDPQIGNASGYQTRLALVFDYASGGNMIDFLANELMQDDFYEVWGNLCTYFADIARALKDIHSRGIMHRDLHQGNVLVQTEVKPDDIESYVLISDLGEGKALDPNSASEYAAPEISDGTYTASSDIFAWAQLCIEAIRVSHNRLVWEDGQVRYPKRLMIILETCLSAEPEERLSAAKLADMIQDVSLEMIREEKASGVEWFLGSYKLPIVAKRLSTSLELSDAWFKSS</sequence>
<comment type="caution">
    <text evidence="2">The sequence shown here is derived from an EMBL/GenBank/DDBJ whole genome shotgun (WGS) entry which is preliminary data.</text>
</comment>
<organism evidence="2 3">
    <name type="scientific">Fusarium floridanum</name>
    <dbReference type="NCBI Taxonomy" id="1325733"/>
    <lineage>
        <taxon>Eukaryota</taxon>
        <taxon>Fungi</taxon>
        <taxon>Dikarya</taxon>
        <taxon>Ascomycota</taxon>
        <taxon>Pezizomycotina</taxon>
        <taxon>Sordariomycetes</taxon>
        <taxon>Hypocreomycetidae</taxon>
        <taxon>Hypocreales</taxon>
        <taxon>Nectriaceae</taxon>
        <taxon>Fusarium</taxon>
        <taxon>Fusarium solani species complex</taxon>
    </lineage>
</organism>
<protein>
    <recommendedName>
        <fullName evidence="1">Protein kinase domain-containing protein</fullName>
    </recommendedName>
</protein>
<dbReference type="Proteomes" id="UP000287972">
    <property type="component" value="Unassembled WGS sequence"/>
</dbReference>
<dbReference type="Pfam" id="PF00069">
    <property type="entry name" value="Pkinase"/>
    <property type="match status" value="1"/>
</dbReference>
<accession>A0A428S364</accession>
<dbReference type="GO" id="GO:0005524">
    <property type="term" value="F:ATP binding"/>
    <property type="evidence" value="ECO:0007669"/>
    <property type="project" value="InterPro"/>
</dbReference>
<proteinExistence type="predicted"/>
<dbReference type="InterPro" id="IPR011009">
    <property type="entry name" value="Kinase-like_dom_sf"/>
</dbReference>
<dbReference type="InterPro" id="IPR050167">
    <property type="entry name" value="Ser_Thr_protein_kinase"/>
</dbReference>
<dbReference type="GO" id="GO:0004672">
    <property type="term" value="F:protein kinase activity"/>
    <property type="evidence" value="ECO:0007669"/>
    <property type="project" value="InterPro"/>
</dbReference>
<dbReference type="PANTHER" id="PTHR23257">
    <property type="entry name" value="SERINE-THREONINE PROTEIN KINASE"/>
    <property type="match status" value="1"/>
</dbReference>
<gene>
    <name evidence="2" type="ORF">CEP51_003999</name>
</gene>
<dbReference type="EMBL" id="NKCL01000070">
    <property type="protein sequence ID" value="RSL84279.1"/>
    <property type="molecule type" value="Genomic_DNA"/>
</dbReference>
<feature type="domain" description="Protein kinase" evidence="1">
    <location>
        <begin position="593"/>
        <end position="875"/>
    </location>
</feature>